<dbReference type="Proteomes" id="UP001206206">
    <property type="component" value="Unassembled WGS sequence"/>
</dbReference>
<evidence type="ECO:0000313" key="2">
    <source>
        <dbReference type="EMBL" id="MCQ4045657.1"/>
    </source>
</evidence>
<evidence type="ECO:0000313" key="3">
    <source>
        <dbReference type="Proteomes" id="UP001206206"/>
    </source>
</evidence>
<sequence>MLAAYETHFNTHRPHRALRQAAPLRPLPDPVGPDGKVIRRDLLGGAIHEYTQVS</sequence>
<protein>
    <submittedName>
        <fullName evidence="2">Transposase</fullName>
    </submittedName>
</protein>
<name>A0ABT1PJW6_9ACTN</name>
<feature type="region of interest" description="Disordered" evidence="1">
    <location>
        <begin position="1"/>
        <end position="35"/>
    </location>
</feature>
<comment type="caution">
    <text evidence="2">The sequence shown here is derived from an EMBL/GenBank/DDBJ whole genome shotgun (WGS) entry which is preliminary data.</text>
</comment>
<organism evidence="2 3">
    <name type="scientific">Streptantibioticus rubrisoli</name>
    <dbReference type="NCBI Taxonomy" id="1387313"/>
    <lineage>
        <taxon>Bacteria</taxon>
        <taxon>Bacillati</taxon>
        <taxon>Actinomycetota</taxon>
        <taxon>Actinomycetes</taxon>
        <taxon>Kitasatosporales</taxon>
        <taxon>Streptomycetaceae</taxon>
        <taxon>Streptantibioticus</taxon>
    </lineage>
</organism>
<proteinExistence type="predicted"/>
<dbReference type="EMBL" id="JANFNH010000046">
    <property type="protein sequence ID" value="MCQ4045657.1"/>
    <property type="molecule type" value="Genomic_DNA"/>
</dbReference>
<keyword evidence="3" id="KW-1185">Reference proteome</keyword>
<evidence type="ECO:0000256" key="1">
    <source>
        <dbReference type="SAM" id="MobiDB-lite"/>
    </source>
</evidence>
<reference evidence="2 3" key="1">
    <citation type="submission" date="2022-06" db="EMBL/GenBank/DDBJ databases">
        <title>Draft genome sequence of type strain Streptomyces rubrisoli DSM 42083.</title>
        <authorList>
            <person name="Duangmal K."/>
            <person name="Klaysubun C."/>
        </authorList>
    </citation>
    <scope>NUCLEOTIDE SEQUENCE [LARGE SCALE GENOMIC DNA]</scope>
    <source>
        <strain evidence="2 3">DSM 42083</strain>
    </source>
</reference>
<gene>
    <name evidence="2" type="ORF">NON19_27400</name>
</gene>
<accession>A0ABT1PJW6</accession>